<feature type="signal peptide" evidence="2">
    <location>
        <begin position="1"/>
        <end position="21"/>
    </location>
</feature>
<feature type="chain" id="PRO_5013185868" description="DUF4148 domain-containing protein" evidence="2">
    <location>
        <begin position="22"/>
        <end position="103"/>
    </location>
</feature>
<keyword evidence="2" id="KW-0732">Signal</keyword>
<feature type="region of interest" description="Disordered" evidence="1">
    <location>
        <begin position="70"/>
        <end position="103"/>
    </location>
</feature>
<organism evidence="3 4">
    <name type="scientific">Paraburkholderia susongensis</name>
    <dbReference type="NCBI Taxonomy" id="1515439"/>
    <lineage>
        <taxon>Bacteria</taxon>
        <taxon>Pseudomonadati</taxon>
        <taxon>Pseudomonadota</taxon>
        <taxon>Betaproteobacteria</taxon>
        <taxon>Burkholderiales</taxon>
        <taxon>Burkholderiaceae</taxon>
        <taxon>Paraburkholderia</taxon>
    </lineage>
</organism>
<feature type="compositionally biased region" description="Low complexity" evidence="1">
    <location>
        <begin position="81"/>
        <end position="97"/>
    </location>
</feature>
<keyword evidence="4" id="KW-1185">Reference proteome</keyword>
<evidence type="ECO:0000313" key="4">
    <source>
        <dbReference type="Proteomes" id="UP000193228"/>
    </source>
</evidence>
<gene>
    <name evidence="3" type="ORF">SAMN06265784_102549</name>
</gene>
<accession>A0A1X7JFC9</accession>
<dbReference type="Pfam" id="PF13663">
    <property type="entry name" value="DUF4148"/>
    <property type="match status" value="1"/>
</dbReference>
<evidence type="ECO:0008006" key="5">
    <source>
        <dbReference type="Google" id="ProtNLM"/>
    </source>
</evidence>
<reference evidence="4" key="1">
    <citation type="submission" date="2017-04" db="EMBL/GenBank/DDBJ databases">
        <authorList>
            <person name="Varghese N."/>
            <person name="Submissions S."/>
        </authorList>
    </citation>
    <scope>NUCLEOTIDE SEQUENCE [LARGE SCALE GENOMIC DNA]</scope>
    <source>
        <strain evidence="4">LMG 29540</strain>
    </source>
</reference>
<dbReference type="AlphaFoldDB" id="A0A1X7JFC9"/>
<dbReference type="RefSeq" id="WP_085481668.1">
    <property type="nucleotide sequence ID" value="NZ_FXAT01000002.1"/>
</dbReference>
<name>A0A1X7JFC9_9BURK</name>
<evidence type="ECO:0000313" key="3">
    <source>
        <dbReference type="EMBL" id="SMG26600.1"/>
    </source>
</evidence>
<dbReference type="EMBL" id="FXAT01000002">
    <property type="protein sequence ID" value="SMG26600.1"/>
    <property type="molecule type" value="Genomic_DNA"/>
</dbReference>
<sequence>MKLLQGIVIAAVLATPLASFAQQSNAPVTRAEVHSELVQLEKAGYVPAKRDDARYPGDIQAAEARVAAGNSATEGVGGMTSGTAQSGQRTSTTTSSSPLYRHH</sequence>
<evidence type="ECO:0000256" key="2">
    <source>
        <dbReference type="SAM" id="SignalP"/>
    </source>
</evidence>
<evidence type="ECO:0000256" key="1">
    <source>
        <dbReference type="SAM" id="MobiDB-lite"/>
    </source>
</evidence>
<dbReference type="Proteomes" id="UP000193228">
    <property type="component" value="Unassembled WGS sequence"/>
</dbReference>
<dbReference type="InterPro" id="IPR025421">
    <property type="entry name" value="DUF4148"/>
</dbReference>
<proteinExistence type="predicted"/>
<protein>
    <recommendedName>
        <fullName evidence="5">DUF4148 domain-containing protein</fullName>
    </recommendedName>
</protein>